<evidence type="ECO:0000256" key="1">
    <source>
        <dbReference type="SAM" id="MobiDB-lite"/>
    </source>
</evidence>
<reference evidence="3" key="1">
    <citation type="submission" date="2020-05" db="EMBL/GenBank/DDBJ databases">
        <title>Phylogenomic resolution of chytrid fungi.</title>
        <authorList>
            <person name="Stajich J.E."/>
            <person name="Amses K."/>
            <person name="Simmons R."/>
            <person name="Seto K."/>
            <person name="Myers J."/>
            <person name="Bonds A."/>
            <person name="Quandt C.A."/>
            <person name="Barry K."/>
            <person name="Liu P."/>
            <person name="Grigoriev I."/>
            <person name="Longcore J.E."/>
            <person name="James T.Y."/>
        </authorList>
    </citation>
    <scope>NUCLEOTIDE SEQUENCE</scope>
    <source>
        <strain evidence="3">JEL0513</strain>
    </source>
</reference>
<feature type="domain" description="CRIB" evidence="2">
    <location>
        <begin position="82"/>
        <end position="116"/>
    </location>
</feature>
<evidence type="ECO:0000313" key="4">
    <source>
        <dbReference type="Proteomes" id="UP001211907"/>
    </source>
</evidence>
<keyword evidence="4" id="KW-1185">Reference proteome</keyword>
<dbReference type="Pfam" id="PF00786">
    <property type="entry name" value="PBD"/>
    <property type="match status" value="1"/>
</dbReference>
<organism evidence="3 4">
    <name type="scientific">Physocladia obscura</name>
    <dbReference type="NCBI Taxonomy" id="109957"/>
    <lineage>
        <taxon>Eukaryota</taxon>
        <taxon>Fungi</taxon>
        <taxon>Fungi incertae sedis</taxon>
        <taxon>Chytridiomycota</taxon>
        <taxon>Chytridiomycota incertae sedis</taxon>
        <taxon>Chytridiomycetes</taxon>
        <taxon>Chytridiales</taxon>
        <taxon>Chytriomycetaceae</taxon>
        <taxon>Physocladia</taxon>
    </lineage>
</organism>
<evidence type="ECO:0000313" key="3">
    <source>
        <dbReference type="EMBL" id="KAJ3087884.1"/>
    </source>
</evidence>
<protein>
    <submittedName>
        <fullName evidence="3">Signal transducing kinase of the PAK</fullName>
    </submittedName>
</protein>
<dbReference type="Gene3D" id="3.90.810.10">
    <property type="entry name" value="CRIB domain"/>
    <property type="match status" value="1"/>
</dbReference>
<keyword evidence="3" id="KW-0418">Kinase</keyword>
<proteinExistence type="predicted"/>
<sequence length="208" mass="21645">MSNFVAPPLKAKPFVPPRPESTIANGNTSTITATVTGSTSGSTSYGNKYAEMAADPSAISALTSYSTRDPGPRKMTAIIGGGLPKEWQTILQAAGISKQDQDANPQAMIDIIGFYNDKNAGKLAEGVWEKFGKAEVSSSSSTPSSPLLLPRPNNNNQSVSPSTTAPPLPSSAKPPVPARPAPAMSVYSADINKSASGNTLILFYFGIQ</sequence>
<name>A0AAD5SPC8_9FUNG</name>
<accession>A0AAD5SPC8</accession>
<gene>
    <name evidence="3" type="primary">STE20_2</name>
    <name evidence="3" type="ORF">HK100_008211</name>
</gene>
<evidence type="ECO:0000259" key="2">
    <source>
        <dbReference type="Pfam" id="PF00786"/>
    </source>
</evidence>
<dbReference type="Proteomes" id="UP001211907">
    <property type="component" value="Unassembled WGS sequence"/>
</dbReference>
<dbReference type="GO" id="GO:0016301">
    <property type="term" value="F:kinase activity"/>
    <property type="evidence" value="ECO:0007669"/>
    <property type="project" value="UniProtKB-KW"/>
</dbReference>
<keyword evidence="3" id="KW-0808">Transferase</keyword>
<dbReference type="AlphaFoldDB" id="A0AAD5SPC8"/>
<comment type="caution">
    <text evidence="3">The sequence shown here is derived from an EMBL/GenBank/DDBJ whole genome shotgun (WGS) entry which is preliminary data.</text>
</comment>
<feature type="compositionally biased region" description="Pro residues" evidence="1">
    <location>
        <begin position="164"/>
        <end position="180"/>
    </location>
</feature>
<feature type="compositionally biased region" description="Low complexity" evidence="1">
    <location>
        <begin position="137"/>
        <end position="163"/>
    </location>
</feature>
<dbReference type="InterPro" id="IPR000095">
    <property type="entry name" value="CRIB_dom"/>
</dbReference>
<feature type="region of interest" description="Disordered" evidence="1">
    <location>
        <begin position="136"/>
        <end position="181"/>
    </location>
</feature>
<feature type="region of interest" description="Disordered" evidence="1">
    <location>
        <begin position="1"/>
        <end position="27"/>
    </location>
</feature>
<dbReference type="InterPro" id="IPR036936">
    <property type="entry name" value="CRIB_dom_sf"/>
</dbReference>
<dbReference type="EMBL" id="JADGJH010003963">
    <property type="protein sequence ID" value="KAJ3087884.1"/>
    <property type="molecule type" value="Genomic_DNA"/>
</dbReference>